<accession>A0A8J3G5Z4</accession>
<organism evidence="1 2">
    <name type="scientific">Mongoliitalea lutea</name>
    <dbReference type="NCBI Taxonomy" id="849756"/>
    <lineage>
        <taxon>Bacteria</taxon>
        <taxon>Pseudomonadati</taxon>
        <taxon>Bacteroidota</taxon>
        <taxon>Cytophagia</taxon>
        <taxon>Cytophagales</taxon>
        <taxon>Cyclobacteriaceae</taxon>
        <taxon>Mongoliitalea</taxon>
    </lineage>
</organism>
<reference evidence="1" key="1">
    <citation type="journal article" date="2014" name="Int. J. Syst. Evol. Microbiol.">
        <title>Complete genome sequence of Corynebacterium casei LMG S-19264T (=DSM 44701T), isolated from a smear-ripened cheese.</title>
        <authorList>
            <consortium name="US DOE Joint Genome Institute (JGI-PGF)"/>
            <person name="Walter F."/>
            <person name="Albersmeier A."/>
            <person name="Kalinowski J."/>
            <person name="Ruckert C."/>
        </authorList>
    </citation>
    <scope>NUCLEOTIDE SEQUENCE</scope>
    <source>
        <strain evidence="1">KCTC 23224</strain>
    </source>
</reference>
<protein>
    <submittedName>
        <fullName evidence="1">Uncharacterized protein</fullName>
    </submittedName>
</protein>
<evidence type="ECO:0000313" key="1">
    <source>
        <dbReference type="EMBL" id="GHB44335.1"/>
    </source>
</evidence>
<comment type="caution">
    <text evidence="1">The sequence shown here is derived from an EMBL/GenBank/DDBJ whole genome shotgun (WGS) entry which is preliminary data.</text>
</comment>
<reference evidence="1" key="2">
    <citation type="submission" date="2020-09" db="EMBL/GenBank/DDBJ databases">
        <authorList>
            <person name="Sun Q."/>
            <person name="Kim S."/>
        </authorList>
    </citation>
    <scope>NUCLEOTIDE SEQUENCE</scope>
    <source>
        <strain evidence="1">KCTC 23224</strain>
    </source>
</reference>
<sequence length="734" mass="83292">MIYIRIKNQYIDLPDDFRVDLIIENPLFLQDRIPAPYTTSSEFPLTAGNKALLDNPDRVNLSKEIRTWEYDSAILGFGPRVLYYGIVIIREIRGRISFNFQASDDLSILRKNMNEIEWGIIPFTQGTYTMRTNPQWGVGLPSFSVDIPMAVYKAKWESARDGLEPWSAAPIKTTNIDFPTAFDGSLVVYVNSLYGQNQFFNPVANTFGYIIPLELNISGDVIRYAHSPIYPQMRVHHFLKTLLDLTDERNPFSEGDLYKVVLTSHWHKMFRNDLVQKWSGVILDNDYPAFADPEEEFILKISSYQAAFPSNEVLKGVLNTFCATLFRVQEGPQLVNVVKFNRDIIQDVSFVDWDSRLGSKLVLSRESAQNYLYGYDDFKEGVAPVDPEFTVQNITDLISATVDPVTNERLYYIRSTNQLILKKLRPKLNSFSPDEFSYEVKHNGFGSAQSDGGYRISSVISPMKMQPTENIDLFASVQAKPQLLAYLPIYEGSRSVEYKPHMMIYWGNIENRLNPPLQLPYLSYHNYDAGGTRLGDLSLQWDGEDGLIETHHRQFKQWIESDRLLAYGEFIISPHGIKDIDLSQKVMVRNRLWWIKKMVVPLSKKKIDPIQTDLIEAPLPDIIYDGSGSGSIGGSGSGSGSGEQEPTGTCYTVIIDESIFEEESMEISIKRPGEAPIRQSYTTYSSFINLNFTNIYFCSEVEPIFFVNDIASSPPNGVNVEPGGSCMIDSDCSL</sequence>
<dbReference type="RefSeq" id="WP_189583516.1">
    <property type="nucleotide sequence ID" value="NZ_BMYF01000017.1"/>
</dbReference>
<gene>
    <name evidence="1" type="ORF">GCM10008106_26730</name>
</gene>
<dbReference type="EMBL" id="BMYF01000017">
    <property type="protein sequence ID" value="GHB44335.1"/>
    <property type="molecule type" value="Genomic_DNA"/>
</dbReference>
<keyword evidence="2" id="KW-1185">Reference proteome</keyword>
<dbReference type="Proteomes" id="UP000642809">
    <property type="component" value="Unassembled WGS sequence"/>
</dbReference>
<evidence type="ECO:0000313" key="2">
    <source>
        <dbReference type="Proteomes" id="UP000642809"/>
    </source>
</evidence>
<proteinExistence type="predicted"/>
<dbReference type="AlphaFoldDB" id="A0A8J3G5Z4"/>
<name>A0A8J3G5Z4_9BACT</name>